<evidence type="ECO:0008006" key="3">
    <source>
        <dbReference type="Google" id="ProtNLM"/>
    </source>
</evidence>
<dbReference type="Proteomes" id="UP000298021">
    <property type="component" value="Unassembled WGS sequence"/>
</dbReference>
<protein>
    <recommendedName>
        <fullName evidence="3">ArpU family transcriptional regulator</fullName>
    </recommendedName>
</protein>
<comment type="caution">
    <text evidence="1">The sequence shown here is derived from an EMBL/GenBank/DDBJ whole genome shotgun (WGS) entry which is preliminary data.</text>
</comment>
<dbReference type="NCBIfam" id="TIGR01637">
    <property type="entry name" value="phage_arpU"/>
    <property type="match status" value="1"/>
</dbReference>
<keyword evidence="2" id="KW-1185">Reference proteome</keyword>
<organism evidence="1 2">
    <name type="scientific">Companilactobacillus suantsaicola</name>
    <dbReference type="NCBI Taxonomy" id="2487723"/>
    <lineage>
        <taxon>Bacteria</taxon>
        <taxon>Bacillati</taxon>
        <taxon>Bacillota</taxon>
        <taxon>Bacilli</taxon>
        <taxon>Lactobacillales</taxon>
        <taxon>Lactobacillaceae</taxon>
        <taxon>Companilactobacillus</taxon>
    </lineage>
</organism>
<name>A0A4Z0JM89_9LACO</name>
<dbReference type="AlphaFoldDB" id="A0A4Z0JM89"/>
<accession>A0A4Z0JM89</accession>
<evidence type="ECO:0000313" key="2">
    <source>
        <dbReference type="Proteomes" id="UP000298021"/>
    </source>
</evidence>
<proteinExistence type="predicted"/>
<sequence>MGLLPELDEQQTIDNVKYYFENEFPRLKARSHMNISSIQSPSFDTVGTGSNVRNSQEDKVMSQLWAIDLVKATYKIINNIPDEPFRFQTILKYCYLYGKGNEVAIEMSNYESSRYFECKRNAMLYFAEAFGNYYDMEVYKMENNGV</sequence>
<evidence type="ECO:0000313" key="1">
    <source>
        <dbReference type="EMBL" id="TGD24087.1"/>
    </source>
</evidence>
<dbReference type="EMBL" id="RKLY01000007">
    <property type="protein sequence ID" value="TGD24087.1"/>
    <property type="molecule type" value="Genomic_DNA"/>
</dbReference>
<reference evidence="1 2" key="1">
    <citation type="submission" date="2018-10" db="EMBL/GenBank/DDBJ databases">
        <title>Lactobacillus sp. R7 and Lactobacillus sp. R19 isolated from fermented mustard green product of Taiwan.</title>
        <authorList>
            <person name="Lin S.-T."/>
        </authorList>
    </citation>
    <scope>NUCLEOTIDE SEQUENCE [LARGE SCALE GENOMIC DNA]</scope>
    <source>
        <strain evidence="1 2">BCRC 81127</strain>
    </source>
</reference>
<dbReference type="InterPro" id="IPR006524">
    <property type="entry name" value="ArpU-like"/>
</dbReference>
<gene>
    <name evidence="1" type="ORF">EGT49_03875</name>
</gene>
<dbReference type="RefSeq" id="WP_135371689.1">
    <property type="nucleotide sequence ID" value="NZ_RKLY01000007.1"/>
</dbReference>
<dbReference type="OrthoDB" id="2146126at2"/>